<feature type="transmembrane region" description="Helical" evidence="1">
    <location>
        <begin position="20"/>
        <end position="37"/>
    </location>
</feature>
<feature type="transmembrane region" description="Helical" evidence="1">
    <location>
        <begin position="114"/>
        <end position="137"/>
    </location>
</feature>
<keyword evidence="1" id="KW-1133">Transmembrane helix</keyword>
<evidence type="ECO:0000313" key="2">
    <source>
        <dbReference type="EMBL" id="HGB14600.1"/>
    </source>
</evidence>
<feature type="transmembrane region" description="Helical" evidence="1">
    <location>
        <begin position="57"/>
        <end position="78"/>
    </location>
</feature>
<comment type="caution">
    <text evidence="2">The sequence shown here is derived from an EMBL/GenBank/DDBJ whole genome shotgun (WGS) entry which is preliminary data.</text>
</comment>
<dbReference type="AlphaFoldDB" id="A0A7C3SIT0"/>
<reference evidence="2" key="1">
    <citation type="journal article" date="2020" name="mSystems">
        <title>Genome- and Community-Level Interaction Insights into Carbon Utilization and Element Cycling Functions of Hydrothermarchaeota in Hydrothermal Sediment.</title>
        <authorList>
            <person name="Zhou Z."/>
            <person name="Liu Y."/>
            <person name="Xu W."/>
            <person name="Pan J."/>
            <person name="Luo Z.H."/>
            <person name="Li M."/>
        </authorList>
    </citation>
    <scope>NUCLEOTIDE SEQUENCE [LARGE SCALE GENOMIC DNA]</scope>
    <source>
        <strain evidence="2">SpSt-776</strain>
    </source>
</reference>
<gene>
    <name evidence="2" type="ORF">ENV62_05120</name>
</gene>
<accession>A0A7C3SIT0</accession>
<protein>
    <submittedName>
        <fullName evidence="2">Uncharacterized protein</fullName>
    </submittedName>
</protein>
<evidence type="ECO:0000256" key="1">
    <source>
        <dbReference type="SAM" id="Phobius"/>
    </source>
</evidence>
<name>A0A7C3SIT0_9BACT</name>
<keyword evidence="1" id="KW-0812">Transmembrane</keyword>
<sequence length="159" mass="17755">MEKEIRRANKEYRRKTIFRLLLLGAAAAVFSTFLILWGHPFLKAYLETLEPEQALHLLTWSLALIPLSFLPLCAIIFLQGRKIIRSECYPPPGAKVIRDTVVVRGEKAIARGRLLVGLALALALLALLAAVYFPYWLNRLAASQKQLPTPGHGQLARSA</sequence>
<proteinExistence type="predicted"/>
<organism evidence="2">
    <name type="scientific">Desulfobacca acetoxidans</name>
    <dbReference type="NCBI Taxonomy" id="60893"/>
    <lineage>
        <taxon>Bacteria</taxon>
        <taxon>Pseudomonadati</taxon>
        <taxon>Thermodesulfobacteriota</taxon>
        <taxon>Desulfobaccia</taxon>
        <taxon>Desulfobaccales</taxon>
        <taxon>Desulfobaccaceae</taxon>
        <taxon>Desulfobacca</taxon>
    </lineage>
</organism>
<keyword evidence="1" id="KW-0472">Membrane</keyword>
<dbReference type="EMBL" id="DTHB01000042">
    <property type="protein sequence ID" value="HGB14600.1"/>
    <property type="molecule type" value="Genomic_DNA"/>
</dbReference>